<dbReference type="InterPro" id="IPR013087">
    <property type="entry name" value="Znf_C2H2_type"/>
</dbReference>
<evidence type="ECO:0000313" key="6">
    <source>
        <dbReference type="Proteomes" id="UP000799778"/>
    </source>
</evidence>
<dbReference type="PROSITE" id="PS00028">
    <property type="entry name" value="ZINC_FINGER_C2H2_1"/>
    <property type="match status" value="2"/>
</dbReference>
<feature type="compositionally biased region" description="Basic and acidic residues" evidence="2">
    <location>
        <begin position="232"/>
        <end position="248"/>
    </location>
</feature>
<feature type="region of interest" description="Disordered" evidence="2">
    <location>
        <begin position="1"/>
        <end position="31"/>
    </location>
</feature>
<feature type="compositionally biased region" description="Basic residues" evidence="2">
    <location>
        <begin position="1"/>
        <end position="10"/>
    </location>
</feature>
<feature type="compositionally biased region" description="Polar residues" evidence="2">
    <location>
        <begin position="1080"/>
        <end position="1123"/>
    </location>
</feature>
<organism evidence="5 6">
    <name type="scientific">Aaosphaeria arxii CBS 175.79</name>
    <dbReference type="NCBI Taxonomy" id="1450172"/>
    <lineage>
        <taxon>Eukaryota</taxon>
        <taxon>Fungi</taxon>
        <taxon>Dikarya</taxon>
        <taxon>Ascomycota</taxon>
        <taxon>Pezizomycotina</taxon>
        <taxon>Dothideomycetes</taxon>
        <taxon>Pleosporomycetidae</taxon>
        <taxon>Pleosporales</taxon>
        <taxon>Pleosporales incertae sedis</taxon>
        <taxon>Aaosphaeria</taxon>
    </lineage>
</organism>
<gene>
    <name evidence="5" type="ORF">BU24DRAFT_62551</name>
</gene>
<sequence>MDHPWQRKRHDIPLDIEDGSKLPSEGEDDAGPFLENVKGLSRDIGAHEERYKCELCEAAFRLRTDFNRHQQAKHRLINNSHICMICETKYSCKDDLLRHIVKKHKARPQQDRKITGEESQSSDKNVKPIHPAMTLLENVNNPNLADAERSDHPIDTPPAPLTPSQRYLLRHRPPNPTRFPFRDPFREDPSSLGPINTPPESSSSSESDPDDRLSRAPDTGSEGDSADDDADEIRTEERKGRARLERTSENVKQIRIVEEAGFTIEEVYSDSDDDHLEVVRPEQVEDAGDREESKVETPWVTAAFNLRNLHLREDSSDEEQQRMYQRKKKRWSNGVYKRTHEHSVDSDIDLYDVNQMNNLDPSSRRLRRRVRGSESFERASLAFEAQKLSIPKNIVELSAAVEDGSKKRSLSLPSIASDDEFTLDELPLLKSDGRNPVFNPNDHFQLEENASAASMSRMRYHFARVIEKTTTRINAILAVQGDVDEWSKSDLQDIMLEIGLVHKYSRTQWTRPEYQTINDHIQKRGPHDFDDTIHWKEADVVQFLHDLQAICKASVEIQRDLANREHHKEHRRVLRENPLLLVLYKPVLTGIRVGIDSGRLSLPGISGNMPATDIMLSGNDDEPTNLDVPTRDEQTTSGGPGLTIRDPSTYGGTTIGMESTLGGDTHVASIMHKNDIMNHDSHDSIPSIERFDDDIRSLMSDKVDGESIADKADCRRNQEIENAIVSVLATNSELAPLFEAALQIMSKERFSNNFGRLLKAFRANLAQEKAVVTVELAAILRSGTARKRIAKKVVERHSTEEVGLSEEDLARLKQPDECNFSYLENWLTKADVATTNTDVDPIQPRNAFDGGEAGFNAGEISDNSETEMPKPYTTQFPRVDLVIQALINGEPFRNMLYGLKEFLLPYGLLDELLPIPQVHVWYEEHEASNDRSCFETTSWQDKVPLVFGKHVYTYLRSLRHTNRTIGNIMQAFVEDASALRWNWWPFSPRIHPLKSGYTRVYWKCFCGTTRHRDLRIEQKRILENLLMMSPVRQPRLPLCASLVRANQRKQSKDLSTNGSKKAVGQSANTSGAPQGDLQGVGSSVSKQATGTRSQQAHIPGDSQSQISDMLSTSPPTQPSNSLKKTLSVFFGVDGPRKTPETDRIEDHDLQSDPVFLRRLNRRHRELRGWLRWCFSFWRLNHWEFVKFERVLLKPDRAIVRRVDLPSSSDYEYSPRPPEVTPEHPGISQHEFEIIVQLCLEPCILSSWPSLHDCLSVSENATAILSRLPKRKNKTTLPLPDPDDRHFWGIQARYSVSALRVLLIHVIILAATFGLWGWWQSNHPDDLQGAAVPLTVAAVLLSMFWGSTGMIKTLR</sequence>
<evidence type="ECO:0000256" key="1">
    <source>
        <dbReference type="PROSITE-ProRule" id="PRU00042"/>
    </source>
</evidence>
<dbReference type="SUPFAM" id="SSF57667">
    <property type="entry name" value="beta-beta-alpha zinc fingers"/>
    <property type="match status" value="1"/>
</dbReference>
<keyword evidence="3" id="KW-0472">Membrane</keyword>
<evidence type="ECO:0000256" key="2">
    <source>
        <dbReference type="SAM" id="MobiDB-lite"/>
    </source>
</evidence>
<feature type="region of interest" description="Disordered" evidence="2">
    <location>
        <begin position="103"/>
        <end position="126"/>
    </location>
</feature>
<feature type="transmembrane region" description="Helical" evidence="3">
    <location>
        <begin position="1330"/>
        <end position="1350"/>
    </location>
</feature>
<accession>A0A6A5XCX4</accession>
<feature type="compositionally biased region" description="Polar residues" evidence="2">
    <location>
        <begin position="1053"/>
        <end position="1072"/>
    </location>
</feature>
<dbReference type="SMART" id="SM00355">
    <property type="entry name" value="ZnF_C2H2"/>
    <property type="match status" value="2"/>
</dbReference>
<dbReference type="OrthoDB" id="3796518at2759"/>
<name>A0A6A5XCX4_9PLEO</name>
<feature type="domain" description="C2H2-type" evidence="4">
    <location>
        <begin position="51"/>
        <end position="74"/>
    </location>
</feature>
<keyword evidence="6" id="KW-1185">Reference proteome</keyword>
<keyword evidence="1" id="KW-0863">Zinc-finger</keyword>
<keyword evidence="3" id="KW-0812">Transmembrane</keyword>
<feature type="transmembrane region" description="Helical" evidence="3">
    <location>
        <begin position="1300"/>
        <end position="1318"/>
    </location>
</feature>
<reference evidence="5" key="1">
    <citation type="journal article" date="2020" name="Stud. Mycol.">
        <title>101 Dothideomycetes genomes: a test case for predicting lifestyles and emergence of pathogens.</title>
        <authorList>
            <person name="Haridas S."/>
            <person name="Albert R."/>
            <person name="Binder M."/>
            <person name="Bloem J."/>
            <person name="Labutti K."/>
            <person name="Salamov A."/>
            <person name="Andreopoulos B."/>
            <person name="Baker S."/>
            <person name="Barry K."/>
            <person name="Bills G."/>
            <person name="Bluhm B."/>
            <person name="Cannon C."/>
            <person name="Castanera R."/>
            <person name="Culley D."/>
            <person name="Daum C."/>
            <person name="Ezra D."/>
            <person name="Gonzalez J."/>
            <person name="Henrissat B."/>
            <person name="Kuo A."/>
            <person name="Liang C."/>
            <person name="Lipzen A."/>
            <person name="Lutzoni F."/>
            <person name="Magnuson J."/>
            <person name="Mondo S."/>
            <person name="Nolan M."/>
            <person name="Ohm R."/>
            <person name="Pangilinan J."/>
            <person name="Park H.-J."/>
            <person name="Ramirez L."/>
            <person name="Alfaro M."/>
            <person name="Sun H."/>
            <person name="Tritt A."/>
            <person name="Yoshinaga Y."/>
            <person name="Zwiers L.-H."/>
            <person name="Turgeon B."/>
            <person name="Goodwin S."/>
            <person name="Spatafora J."/>
            <person name="Crous P."/>
            <person name="Grigoriev I."/>
        </authorList>
    </citation>
    <scope>NUCLEOTIDE SEQUENCE</scope>
    <source>
        <strain evidence="5">CBS 175.79</strain>
    </source>
</reference>
<feature type="region of interest" description="Disordered" evidence="2">
    <location>
        <begin position="620"/>
        <end position="642"/>
    </location>
</feature>
<dbReference type="RefSeq" id="XP_033378996.1">
    <property type="nucleotide sequence ID" value="XM_033534482.1"/>
</dbReference>
<dbReference type="GeneID" id="54291879"/>
<proteinExistence type="predicted"/>
<keyword evidence="3" id="KW-1133">Transmembrane helix</keyword>
<dbReference type="Proteomes" id="UP000799778">
    <property type="component" value="Unassembled WGS sequence"/>
</dbReference>
<keyword evidence="1" id="KW-0862">Zinc</keyword>
<protein>
    <recommendedName>
        <fullName evidence="4">C2H2-type domain-containing protein</fullName>
    </recommendedName>
</protein>
<dbReference type="EMBL" id="ML978076">
    <property type="protein sequence ID" value="KAF2010657.1"/>
    <property type="molecule type" value="Genomic_DNA"/>
</dbReference>
<dbReference type="PROSITE" id="PS50157">
    <property type="entry name" value="ZINC_FINGER_C2H2_2"/>
    <property type="match status" value="1"/>
</dbReference>
<feature type="region of interest" description="Disordered" evidence="2">
    <location>
        <begin position="143"/>
        <end position="248"/>
    </location>
</feature>
<keyword evidence="1" id="KW-0479">Metal-binding</keyword>
<dbReference type="InterPro" id="IPR036236">
    <property type="entry name" value="Znf_C2H2_sf"/>
</dbReference>
<dbReference type="Gene3D" id="3.30.160.60">
    <property type="entry name" value="Classic Zinc Finger"/>
    <property type="match status" value="1"/>
</dbReference>
<evidence type="ECO:0000256" key="3">
    <source>
        <dbReference type="SAM" id="Phobius"/>
    </source>
</evidence>
<evidence type="ECO:0000259" key="4">
    <source>
        <dbReference type="PROSITE" id="PS50157"/>
    </source>
</evidence>
<evidence type="ECO:0000313" key="5">
    <source>
        <dbReference type="EMBL" id="KAF2010657.1"/>
    </source>
</evidence>
<feature type="compositionally biased region" description="Basic and acidic residues" evidence="2">
    <location>
        <begin position="180"/>
        <end position="189"/>
    </location>
</feature>
<dbReference type="GO" id="GO:0008270">
    <property type="term" value="F:zinc ion binding"/>
    <property type="evidence" value="ECO:0007669"/>
    <property type="project" value="UniProtKB-KW"/>
</dbReference>
<feature type="region of interest" description="Disordered" evidence="2">
    <location>
        <begin position="1047"/>
        <end position="1123"/>
    </location>
</feature>